<evidence type="ECO:0000313" key="6">
    <source>
        <dbReference type="EMBL" id="MEY2249822.1"/>
    </source>
</evidence>
<dbReference type="InterPro" id="IPR046335">
    <property type="entry name" value="LacI/GalR-like_sensor"/>
</dbReference>
<dbReference type="Pfam" id="PF13377">
    <property type="entry name" value="Peripla_BP_3"/>
    <property type="match status" value="1"/>
</dbReference>
<keyword evidence="7" id="KW-1185">Reference proteome</keyword>
<gene>
    <name evidence="6" type="ORF">AB7A72_02295</name>
</gene>
<keyword evidence="1" id="KW-0805">Transcription regulation</keyword>
<dbReference type="EMBL" id="JBGBDC010000001">
    <property type="protein sequence ID" value="MEY2249822.1"/>
    <property type="molecule type" value="Genomic_DNA"/>
</dbReference>
<organism evidence="6 7">
    <name type="scientific">Comamonas sediminis</name>
    <dbReference type="NCBI Taxonomy" id="1783360"/>
    <lineage>
        <taxon>Bacteria</taxon>
        <taxon>Pseudomonadati</taxon>
        <taxon>Pseudomonadota</taxon>
        <taxon>Betaproteobacteria</taxon>
        <taxon>Burkholderiales</taxon>
        <taxon>Comamonadaceae</taxon>
        <taxon>Comamonas</taxon>
    </lineage>
</organism>
<protein>
    <submittedName>
        <fullName evidence="6">LacI family DNA-binding transcriptional regulator</fullName>
    </submittedName>
</protein>
<comment type="caution">
    <text evidence="6">The sequence shown here is derived from an EMBL/GenBank/DDBJ whole genome shotgun (WGS) entry which is preliminary data.</text>
</comment>
<accession>A0ABV4AY33</accession>
<dbReference type="SMART" id="SM00354">
    <property type="entry name" value="HTH_LACI"/>
    <property type="match status" value="1"/>
</dbReference>
<evidence type="ECO:0000256" key="1">
    <source>
        <dbReference type="ARBA" id="ARBA00023015"/>
    </source>
</evidence>
<proteinExistence type="predicted"/>
<dbReference type="InterPro" id="IPR010982">
    <property type="entry name" value="Lambda_DNA-bd_dom_sf"/>
</dbReference>
<dbReference type="InterPro" id="IPR028082">
    <property type="entry name" value="Peripla_BP_I"/>
</dbReference>
<feature type="domain" description="HTH lacI-type" evidence="5">
    <location>
        <begin position="30"/>
        <end position="84"/>
    </location>
</feature>
<dbReference type="PROSITE" id="PS50932">
    <property type="entry name" value="HTH_LACI_2"/>
    <property type="match status" value="1"/>
</dbReference>
<dbReference type="PANTHER" id="PTHR30146">
    <property type="entry name" value="LACI-RELATED TRANSCRIPTIONAL REPRESSOR"/>
    <property type="match status" value="1"/>
</dbReference>
<name>A0ABV4AY33_9BURK</name>
<reference evidence="6 7" key="1">
    <citation type="journal article" date="2016" name="Int. J. Syst. Evol. Microbiol.">
        <title>Description of Comamonas sediminis sp. nov., isolated from lagoon sediments.</title>
        <authorList>
            <person name="Subhash Y."/>
            <person name="Bang J.J."/>
            <person name="You T.H."/>
            <person name="Lee S.S."/>
        </authorList>
    </citation>
    <scope>NUCLEOTIDE SEQUENCE [LARGE SCALE GENOMIC DNA]</scope>
    <source>
        <strain evidence="6 7">JCM 31169</strain>
    </source>
</reference>
<feature type="region of interest" description="Disordered" evidence="4">
    <location>
        <begin position="1"/>
        <end position="25"/>
    </location>
</feature>
<dbReference type="PANTHER" id="PTHR30146:SF109">
    <property type="entry name" value="HTH-TYPE TRANSCRIPTIONAL REGULATOR GALS"/>
    <property type="match status" value="1"/>
</dbReference>
<evidence type="ECO:0000313" key="7">
    <source>
        <dbReference type="Proteomes" id="UP001562178"/>
    </source>
</evidence>
<dbReference type="CDD" id="cd01392">
    <property type="entry name" value="HTH_LacI"/>
    <property type="match status" value="1"/>
</dbReference>
<evidence type="ECO:0000256" key="3">
    <source>
        <dbReference type="ARBA" id="ARBA00023163"/>
    </source>
</evidence>
<evidence type="ECO:0000256" key="2">
    <source>
        <dbReference type="ARBA" id="ARBA00023125"/>
    </source>
</evidence>
<evidence type="ECO:0000259" key="5">
    <source>
        <dbReference type="PROSITE" id="PS50932"/>
    </source>
</evidence>
<keyword evidence="2 6" id="KW-0238">DNA-binding</keyword>
<sequence>MTPTPPHPDDDHCPASPAEHPLPDGGAVRLTSKDIGRLVGVSQATVSNAINRPHLVAPATLAAIERVMADHGYSVNSSARALKSGIGKALGVVVLDVANPFWGEVVKGIETVTAPGRIPLIIGSSNEDAETESAIFQSFESQGVRGILVAPTPSNLPLLRRFRAKGIQVVLLDSEDPQGEFPSISLDHAAGAELAAAYLRDGGHREVALVNGSPDISWCASRSRGFHAGFAGVADARIHEISRTAMTVEEGRQSVDVLLELLKQHPPITAVFCTNDMLALGVLKGLHERGIAVPGDLSVVGYDDAVFAELLSPGLTTVHQNATAIGRAAALLMTLDAAVPQAPEPLQPPHLVVRGSARSLR</sequence>
<dbReference type="Gene3D" id="1.10.260.40">
    <property type="entry name" value="lambda repressor-like DNA-binding domains"/>
    <property type="match status" value="1"/>
</dbReference>
<dbReference type="Gene3D" id="3.40.50.2300">
    <property type="match status" value="2"/>
</dbReference>
<keyword evidence="3" id="KW-0804">Transcription</keyword>
<dbReference type="SUPFAM" id="SSF47413">
    <property type="entry name" value="lambda repressor-like DNA-binding domains"/>
    <property type="match status" value="1"/>
</dbReference>
<dbReference type="Pfam" id="PF00356">
    <property type="entry name" value="LacI"/>
    <property type="match status" value="1"/>
</dbReference>
<dbReference type="Proteomes" id="UP001562178">
    <property type="component" value="Unassembled WGS sequence"/>
</dbReference>
<dbReference type="SUPFAM" id="SSF53822">
    <property type="entry name" value="Periplasmic binding protein-like I"/>
    <property type="match status" value="1"/>
</dbReference>
<dbReference type="GO" id="GO:0003677">
    <property type="term" value="F:DNA binding"/>
    <property type="evidence" value="ECO:0007669"/>
    <property type="project" value="UniProtKB-KW"/>
</dbReference>
<evidence type="ECO:0000256" key="4">
    <source>
        <dbReference type="SAM" id="MobiDB-lite"/>
    </source>
</evidence>
<dbReference type="InterPro" id="IPR000843">
    <property type="entry name" value="HTH_LacI"/>
</dbReference>
<dbReference type="RefSeq" id="WP_369458891.1">
    <property type="nucleotide sequence ID" value="NZ_JBGBDC010000001.1"/>
</dbReference>